<evidence type="ECO:0000313" key="2">
    <source>
        <dbReference type="Proteomes" id="UP000183200"/>
    </source>
</evidence>
<reference evidence="2" key="1">
    <citation type="submission" date="2016-10" db="EMBL/GenBank/DDBJ databases">
        <authorList>
            <person name="Varghese N."/>
            <person name="Submissions S."/>
        </authorList>
    </citation>
    <scope>NUCLEOTIDE SEQUENCE [LARGE SCALE GENOMIC DNA]</scope>
    <source>
        <strain evidence="2">DSM 19110</strain>
    </source>
</reference>
<sequence>MYVSFAPKLIIFCTDWLTYAPKKSKCSIVYDCSNNMFPEKKNHRQRYKNSISPKLIRPPKWLNMFKHD</sequence>
<dbReference type="EMBL" id="FNGY01000001">
    <property type="protein sequence ID" value="SDL26690.1"/>
    <property type="molecule type" value="Genomic_DNA"/>
</dbReference>
<proteinExistence type="predicted"/>
<accession>A0A1G9INI1</accession>
<gene>
    <name evidence="1" type="ORF">SAMN05421820_1016</name>
</gene>
<name>A0A1G9INI1_9SPHI</name>
<dbReference type="Proteomes" id="UP000183200">
    <property type="component" value="Unassembled WGS sequence"/>
</dbReference>
<evidence type="ECO:0000313" key="1">
    <source>
        <dbReference type="EMBL" id="SDL26690.1"/>
    </source>
</evidence>
<organism evidence="1 2">
    <name type="scientific">Pedobacter steynii</name>
    <dbReference type="NCBI Taxonomy" id="430522"/>
    <lineage>
        <taxon>Bacteria</taxon>
        <taxon>Pseudomonadati</taxon>
        <taxon>Bacteroidota</taxon>
        <taxon>Sphingobacteriia</taxon>
        <taxon>Sphingobacteriales</taxon>
        <taxon>Sphingobacteriaceae</taxon>
        <taxon>Pedobacter</taxon>
    </lineage>
</organism>
<protein>
    <submittedName>
        <fullName evidence="1">Uncharacterized protein</fullName>
    </submittedName>
</protein>
<dbReference type="AlphaFoldDB" id="A0A1G9INI1"/>
<keyword evidence="2" id="KW-1185">Reference proteome</keyword>